<evidence type="ECO:0000256" key="1">
    <source>
        <dbReference type="ARBA" id="ARBA00023015"/>
    </source>
</evidence>
<dbReference type="Proteomes" id="UP000644756">
    <property type="component" value="Unassembled WGS sequence"/>
</dbReference>
<dbReference type="InterPro" id="IPR025997">
    <property type="entry name" value="SBP_2_dom"/>
</dbReference>
<dbReference type="Pfam" id="PF00356">
    <property type="entry name" value="LacI"/>
    <property type="match status" value="1"/>
</dbReference>
<dbReference type="EMBL" id="BMGR01000015">
    <property type="protein sequence ID" value="GGG19069.1"/>
    <property type="molecule type" value="Genomic_DNA"/>
</dbReference>
<dbReference type="SMART" id="SM00354">
    <property type="entry name" value="HTH_LACI"/>
    <property type="match status" value="1"/>
</dbReference>
<dbReference type="Gene3D" id="1.10.260.40">
    <property type="entry name" value="lambda repressor-like DNA-binding domains"/>
    <property type="match status" value="1"/>
</dbReference>
<dbReference type="InterPro" id="IPR046335">
    <property type="entry name" value="LacI/GalR-like_sensor"/>
</dbReference>
<proteinExistence type="predicted"/>
<evidence type="ECO:0000256" key="3">
    <source>
        <dbReference type="ARBA" id="ARBA00023163"/>
    </source>
</evidence>
<evidence type="ECO:0000313" key="6">
    <source>
        <dbReference type="Proteomes" id="UP000644756"/>
    </source>
</evidence>
<dbReference type="CDD" id="cd06316">
    <property type="entry name" value="PBP1_ABC_sugar_binding-like"/>
    <property type="match status" value="1"/>
</dbReference>
<dbReference type="AlphaFoldDB" id="A0A917G2D8"/>
<dbReference type="SUPFAM" id="SSF47413">
    <property type="entry name" value="lambda repressor-like DNA-binding domains"/>
    <property type="match status" value="1"/>
</dbReference>
<dbReference type="InterPro" id="IPR010982">
    <property type="entry name" value="Lambda_DNA-bd_dom_sf"/>
</dbReference>
<dbReference type="PANTHER" id="PTHR30146">
    <property type="entry name" value="LACI-RELATED TRANSCRIPTIONAL REPRESSOR"/>
    <property type="match status" value="1"/>
</dbReference>
<evidence type="ECO:0000259" key="4">
    <source>
        <dbReference type="PROSITE" id="PS50932"/>
    </source>
</evidence>
<evidence type="ECO:0000256" key="2">
    <source>
        <dbReference type="ARBA" id="ARBA00023125"/>
    </source>
</evidence>
<keyword evidence="1" id="KW-0805">Transcription regulation</keyword>
<sequence>MNIKEIAKKAGVSVATVSHVVNKTRYVSPELTDRVLAVINELDGQPGFVLRSMKALKSDVILCLVENLENYFYVNMIKGIRSKGDQYGYSVVVLNSENKSKIRAYIRMEKPRGIIAIPDKNSDEDVFKMKELNIPTVSIGHFGKSEQLGNILIDYYGNAYRAAHHVIKSGHDKICFIDKQSGSSHKQMLDGYKEALQENGIPFVPGLVVQIDAEGHFDKNSVVRMLKDDNRPTAMLCADGQALIELLKLFHTNNIKCPDDISLVSLHEFELSPMLNPAITTAAFDPVDIGVKAIEKLMDKINGSGNSAEDTVVSSKLIIRNSTQSIGRGPFGEKAESPEILEMSSSEIEQIRAGSYTAAISFHYGGIAWTRLHERAIKDVFSELGIRLLAVTDAHFDPELQNKQHASILAMNPDVLISIPADEILTAPSYREVVDAGTKLVLINNVPKGFDREDYVTCVSVNERENGQIAGRILGEYLTKNGKKKIGLLMHGATFFATQQRDAAVEQVLNEEFPELEIVAVESFINKKRAFDKCYEMIKNHPDIEGLYVSWDAPGLEALSALRELNREDISIVTADLDSEAALNMAMGGSIKGLSAQRPYEQGRAMAMAAANALLGKKIPSFIGVTPYKITPDNLLTAWQEVLREKPPIQLINALKKNENS</sequence>
<dbReference type="SUPFAM" id="SSF53822">
    <property type="entry name" value="Periplasmic binding protein-like I"/>
    <property type="match status" value="2"/>
</dbReference>
<protein>
    <recommendedName>
        <fullName evidence="4">HTH lacI-type domain-containing protein</fullName>
    </recommendedName>
</protein>
<dbReference type="InterPro" id="IPR028082">
    <property type="entry name" value="Peripla_BP_I"/>
</dbReference>
<dbReference type="GO" id="GO:0000976">
    <property type="term" value="F:transcription cis-regulatory region binding"/>
    <property type="evidence" value="ECO:0007669"/>
    <property type="project" value="TreeGrafter"/>
</dbReference>
<gene>
    <name evidence="5" type="ORF">GCM10010916_39880</name>
</gene>
<dbReference type="GO" id="GO:0003700">
    <property type="term" value="F:DNA-binding transcription factor activity"/>
    <property type="evidence" value="ECO:0007669"/>
    <property type="project" value="TreeGrafter"/>
</dbReference>
<dbReference type="Gene3D" id="3.40.50.2300">
    <property type="match status" value="4"/>
</dbReference>
<dbReference type="Pfam" id="PF13377">
    <property type="entry name" value="Peripla_BP_3"/>
    <property type="match status" value="1"/>
</dbReference>
<reference evidence="5" key="1">
    <citation type="journal article" date="2014" name="Int. J. Syst. Evol. Microbiol.">
        <title>Complete genome sequence of Corynebacterium casei LMG S-19264T (=DSM 44701T), isolated from a smear-ripened cheese.</title>
        <authorList>
            <consortium name="US DOE Joint Genome Institute (JGI-PGF)"/>
            <person name="Walter F."/>
            <person name="Albersmeier A."/>
            <person name="Kalinowski J."/>
            <person name="Ruckert C."/>
        </authorList>
    </citation>
    <scope>NUCLEOTIDE SEQUENCE</scope>
    <source>
        <strain evidence="5">CGMCC 1.12987</strain>
    </source>
</reference>
<keyword evidence="6" id="KW-1185">Reference proteome</keyword>
<feature type="domain" description="HTH lacI-type" evidence="4">
    <location>
        <begin position="1"/>
        <end position="55"/>
    </location>
</feature>
<comment type="caution">
    <text evidence="5">The sequence shown here is derived from an EMBL/GenBank/DDBJ whole genome shotgun (WGS) entry which is preliminary data.</text>
</comment>
<name>A0A917G2D8_9BACL</name>
<organism evidence="5 6">
    <name type="scientific">Paenibacillus abyssi</name>
    <dbReference type="NCBI Taxonomy" id="1340531"/>
    <lineage>
        <taxon>Bacteria</taxon>
        <taxon>Bacillati</taxon>
        <taxon>Bacillota</taxon>
        <taxon>Bacilli</taxon>
        <taxon>Bacillales</taxon>
        <taxon>Paenibacillaceae</taxon>
        <taxon>Paenibacillus</taxon>
    </lineage>
</organism>
<dbReference type="CDD" id="cd06267">
    <property type="entry name" value="PBP1_LacI_sugar_binding-like"/>
    <property type="match status" value="1"/>
</dbReference>
<dbReference type="Pfam" id="PF13407">
    <property type="entry name" value="Peripla_BP_4"/>
    <property type="match status" value="1"/>
</dbReference>
<dbReference type="PROSITE" id="PS00356">
    <property type="entry name" value="HTH_LACI_1"/>
    <property type="match status" value="1"/>
</dbReference>
<dbReference type="CDD" id="cd01392">
    <property type="entry name" value="HTH_LacI"/>
    <property type="match status" value="1"/>
</dbReference>
<evidence type="ECO:0000313" key="5">
    <source>
        <dbReference type="EMBL" id="GGG19069.1"/>
    </source>
</evidence>
<accession>A0A917G2D8</accession>
<keyword evidence="3" id="KW-0804">Transcription</keyword>
<dbReference type="PANTHER" id="PTHR30146:SF109">
    <property type="entry name" value="HTH-TYPE TRANSCRIPTIONAL REGULATOR GALS"/>
    <property type="match status" value="1"/>
</dbReference>
<dbReference type="RefSeq" id="WP_188532831.1">
    <property type="nucleotide sequence ID" value="NZ_BMGR01000015.1"/>
</dbReference>
<dbReference type="PROSITE" id="PS50932">
    <property type="entry name" value="HTH_LACI_2"/>
    <property type="match status" value="1"/>
</dbReference>
<dbReference type="InterPro" id="IPR000843">
    <property type="entry name" value="HTH_LacI"/>
</dbReference>
<keyword evidence="2" id="KW-0238">DNA-binding</keyword>
<reference evidence="5" key="2">
    <citation type="submission" date="2020-09" db="EMBL/GenBank/DDBJ databases">
        <authorList>
            <person name="Sun Q."/>
            <person name="Zhou Y."/>
        </authorList>
    </citation>
    <scope>NUCLEOTIDE SEQUENCE</scope>
    <source>
        <strain evidence="5">CGMCC 1.12987</strain>
    </source>
</reference>